<dbReference type="Pfam" id="PF01144">
    <property type="entry name" value="CoA_trans"/>
    <property type="match status" value="1"/>
</dbReference>
<protein>
    <submittedName>
        <fullName evidence="2">Glutaconate CoA-transferase subunit A</fullName>
    </submittedName>
</protein>
<dbReference type="Gene3D" id="3.30.30.40">
    <property type="match status" value="1"/>
</dbReference>
<accession>A0A318EFX3</accession>
<proteinExistence type="predicted"/>
<comment type="caution">
    <text evidence="2">The sequence shown here is derived from an EMBL/GenBank/DDBJ whole genome shotgun (WGS) entry which is preliminary data.</text>
</comment>
<dbReference type="SMART" id="SM00882">
    <property type="entry name" value="CoA_trans"/>
    <property type="match status" value="1"/>
</dbReference>
<name>A0A318EFX3_9GAMM</name>
<organism evidence="2 3">
    <name type="scientific">Sinimarinibacterium flocculans</name>
    <dbReference type="NCBI Taxonomy" id="985250"/>
    <lineage>
        <taxon>Bacteria</taxon>
        <taxon>Pseudomonadati</taxon>
        <taxon>Pseudomonadota</taxon>
        <taxon>Gammaproteobacteria</taxon>
        <taxon>Nevskiales</taxon>
        <taxon>Nevskiaceae</taxon>
        <taxon>Sinimarinibacterium</taxon>
    </lineage>
</organism>
<dbReference type="Proteomes" id="UP000248330">
    <property type="component" value="Unassembled WGS sequence"/>
</dbReference>
<reference evidence="2 3" key="1">
    <citation type="submission" date="2018-04" db="EMBL/GenBank/DDBJ databases">
        <title>Genomic Encyclopedia of Type Strains, Phase IV (KMG-IV): sequencing the most valuable type-strain genomes for metagenomic binning, comparative biology and taxonomic classification.</title>
        <authorList>
            <person name="Goeker M."/>
        </authorList>
    </citation>
    <scope>NUCLEOTIDE SEQUENCE [LARGE SCALE GENOMIC DNA]</scope>
    <source>
        <strain evidence="2 3">DSM 104150</strain>
    </source>
</reference>
<dbReference type="InterPro" id="IPR037171">
    <property type="entry name" value="NagB/RpiA_transferase-like"/>
</dbReference>
<dbReference type="InterPro" id="IPR004165">
    <property type="entry name" value="CoA_trans_fam_I"/>
</dbReference>
<dbReference type="PANTHER" id="PTHR13707:SF60">
    <property type="entry name" value="ACETATE COA-TRANSFERASE SUBUNIT ALPHA"/>
    <property type="match status" value="1"/>
</dbReference>
<evidence type="ECO:0000313" key="2">
    <source>
        <dbReference type="EMBL" id="PXV70574.1"/>
    </source>
</evidence>
<evidence type="ECO:0000256" key="1">
    <source>
        <dbReference type="ARBA" id="ARBA00022679"/>
    </source>
</evidence>
<keyword evidence="1 2" id="KW-0808">Transferase</keyword>
<dbReference type="EMBL" id="QICN01000002">
    <property type="protein sequence ID" value="PXV70574.1"/>
    <property type="molecule type" value="Genomic_DNA"/>
</dbReference>
<evidence type="ECO:0000313" key="3">
    <source>
        <dbReference type="Proteomes" id="UP000248330"/>
    </source>
</evidence>
<dbReference type="SUPFAM" id="SSF100950">
    <property type="entry name" value="NagB/RpiA/CoA transferase-like"/>
    <property type="match status" value="1"/>
</dbReference>
<dbReference type="PANTHER" id="PTHR13707">
    <property type="entry name" value="KETOACID-COENZYME A TRANSFERASE"/>
    <property type="match status" value="1"/>
</dbReference>
<dbReference type="GO" id="GO:0008410">
    <property type="term" value="F:CoA-transferase activity"/>
    <property type="evidence" value="ECO:0007669"/>
    <property type="project" value="InterPro"/>
</dbReference>
<dbReference type="Gene3D" id="3.40.1080.10">
    <property type="entry name" value="Glutaconate Coenzyme A-transferase"/>
    <property type="match status" value="1"/>
</dbReference>
<sequence length="298" mass="32693">MALNKELSVKDIVAELRDGMTIGIGGWGPRRKPMAIVREILRSDLKDLTLVGYGGTDMGMLAAAGKVKKLIYAFVSLDFIPLEPFFRKAREAGSIQGVELDEGQLHWGLRAAAMRIPFLPTRVGLGTDQLTKVYPDLRTVTSPYDDGEVLLAIPAIKLDVALLHVHKADRLGNVRLYAPDPFFDELFARAADRSYVSCEELVDRIDGDEIDARFNLVERNLVNGVALTPGGAHPTSNVSIHGGGYGWDVAHLKRYCAAAEEDGGWQKYAEEFLRGDEAAYQQAVGGADAILRLPRQVF</sequence>
<dbReference type="AlphaFoldDB" id="A0A318EFX3"/>
<keyword evidence="3" id="KW-1185">Reference proteome</keyword>
<gene>
    <name evidence="2" type="ORF">C8D93_102433</name>
</gene>